<sequence>MASPRRWEMTAVRRVRGTTGGHGLVVVVGLSGGDGDTWGSQRTRRRFTPAARAMRYGEMCCSSSSPSVERQADSALGGISPCFSSSATIFFFAFDFFHSTERSTTTYESEVAIGLSSDGAKGLNMKNLLALR</sequence>
<reference evidence="1" key="1">
    <citation type="journal article" date="2021" name="bioRxiv">
        <title>Whole Genome Assembly and Annotation of Northern Wild Rice, Zizania palustris L., Supports a Whole Genome Duplication in the Zizania Genus.</title>
        <authorList>
            <person name="Haas M."/>
            <person name="Kono T."/>
            <person name="Macchietto M."/>
            <person name="Millas R."/>
            <person name="McGilp L."/>
            <person name="Shao M."/>
            <person name="Duquette J."/>
            <person name="Hirsch C.N."/>
            <person name="Kimball J."/>
        </authorList>
    </citation>
    <scope>NUCLEOTIDE SEQUENCE</scope>
    <source>
        <tissue evidence="1">Fresh leaf tissue</tissue>
    </source>
</reference>
<evidence type="ECO:0000313" key="2">
    <source>
        <dbReference type="Proteomes" id="UP000729402"/>
    </source>
</evidence>
<dbReference type="AlphaFoldDB" id="A0A8J5SMY5"/>
<keyword evidence="2" id="KW-1185">Reference proteome</keyword>
<gene>
    <name evidence="1" type="ORF">GUJ93_ZPchr0006g44293</name>
</gene>
<name>A0A8J5SMY5_ZIZPA</name>
<dbReference type="EMBL" id="JAAALK010000283">
    <property type="protein sequence ID" value="KAG8076648.1"/>
    <property type="molecule type" value="Genomic_DNA"/>
</dbReference>
<protein>
    <submittedName>
        <fullName evidence="1">Uncharacterized protein</fullName>
    </submittedName>
</protein>
<comment type="caution">
    <text evidence="1">The sequence shown here is derived from an EMBL/GenBank/DDBJ whole genome shotgun (WGS) entry which is preliminary data.</text>
</comment>
<evidence type="ECO:0000313" key="1">
    <source>
        <dbReference type="EMBL" id="KAG8076648.1"/>
    </source>
</evidence>
<proteinExistence type="predicted"/>
<organism evidence="1 2">
    <name type="scientific">Zizania palustris</name>
    <name type="common">Northern wild rice</name>
    <dbReference type="NCBI Taxonomy" id="103762"/>
    <lineage>
        <taxon>Eukaryota</taxon>
        <taxon>Viridiplantae</taxon>
        <taxon>Streptophyta</taxon>
        <taxon>Embryophyta</taxon>
        <taxon>Tracheophyta</taxon>
        <taxon>Spermatophyta</taxon>
        <taxon>Magnoliopsida</taxon>
        <taxon>Liliopsida</taxon>
        <taxon>Poales</taxon>
        <taxon>Poaceae</taxon>
        <taxon>BOP clade</taxon>
        <taxon>Oryzoideae</taxon>
        <taxon>Oryzeae</taxon>
        <taxon>Zizaniinae</taxon>
        <taxon>Zizania</taxon>
    </lineage>
</organism>
<dbReference type="Proteomes" id="UP000729402">
    <property type="component" value="Unassembled WGS sequence"/>
</dbReference>
<accession>A0A8J5SMY5</accession>
<reference evidence="1" key="2">
    <citation type="submission" date="2021-02" db="EMBL/GenBank/DDBJ databases">
        <authorList>
            <person name="Kimball J.A."/>
            <person name="Haas M.W."/>
            <person name="Macchietto M."/>
            <person name="Kono T."/>
            <person name="Duquette J."/>
            <person name="Shao M."/>
        </authorList>
    </citation>
    <scope>NUCLEOTIDE SEQUENCE</scope>
    <source>
        <tissue evidence="1">Fresh leaf tissue</tissue>
    </source>
</reference>